<protein>
    <recommendedName>
        <fullName evidence="2">Phage tail collar domain containing protein</fullName>
    </recommendedName>
</protein>
<sequence>MTQSYNLSQLANNLNSSGQLLLASGISGSTPIANGGTNATTAAGARTNLDVAQAVFAVPSGGIIMWSGSIATIPTGWYLCNGSNSTPDLRNRFIIGANVDNGGVANTSITGSNTQSGGSKDAIVPFHGHTFTGSALATHSHYVGSNDSTANDGGNPLQEFVRDYNAGNGPATYTNPVSAGTPSGSISDAGSSGNATNANLVPYYALAFIMKS</sequence>
<gene>
    <name evidence="1" type="ORF">UFOVP815_44</name>
</gene>
<evidence type="ECO:0008006" key="2">
    <source>
        <dbReference type="Google" id="ProtNLM"/>
    </source>
</evidence>
<dbReference type="SUPFAM" id="SSF88874">
    <property type="entry name" value="Receptor-binding domain of short tail fibre protein gp12"/>
    <property type="match status" value="1"/>
</dbReference>
<reference evidence="1" key="1">
    <citation type="submission" date="2020-04" db="EMBL/GenBank/DDBJ databases">
        <authorList>
            <person name="Chiriac C."/>
            <person name="Salcher M."/>
            <person name="Ghai R."/>
            <person name="Kavagutti S V."/>
        </authorList>
    </citation>
    <scope>NUCLEOTIDE SEQUENCE</scope>
</reference>
<evidence type="ECO:0000313" key="1">
    <source>
        <dbReference type="EMBL" id="CAB4165402.1"/>
    </source>
</evidence>
<name>A0A6J5P2T3_9CAUD</name>
<accession>A0A6J5P2T3</accession>
<dbReference type="EMBL" id="LR796769">
    <property type="protein sequence ID" value="CAB4165402.1"/>
    <property type="molecule type" value="Genomic_DNA"/>
</dbReference>
<proteinExistence type="predicted"/>
<dbReference type="CDD" id="cd22641">
    <property type="entry name" value="C24-like"/>
    <property type="match status" value="1"/>
</dbReference>
<organism evidence="1">
    <name type="scientific">uncultured Caudovirales phage</name>
    <dbReference type="NCBI Taxonomy" id="2100421"/>
    <lineage>
        <taxon>Viruses</taxon>
        <taxon>Duplodnaviria</taxon>
        <taxon>Heunggongvirae</taxon>
        <taxon>Uroviricota</taxon>
        <taxon>Caudoviricetes</taxon>
        <taxon>Peduoviridae</taxon>
        <taxon>Maltschvirus</taxon>
        <taxon>Maltschvirus maltsch</taxon>
    </lineage>
</organism>